<dbReference type="Proteomes" id="UP000036458">
    <property type="component" value="Chromosome"/>
</dbReference>
<evidence type="ECO:0000313" key="3">
    <source>
        <dbReference type="Proteomes" id="UP000036458"/>
    </source>
</evidence>
<dbReference type="KEGG" id="ruf:TH63_19715"/>
<organism evidence="2 3">
    <name type="scientific">Rufibacter radiotolerans</name>
    <dbReference type="NCBI Taxonomy" id="1379910"/>
    <lineage>
        <taxon>Bacteria</taxon>
        <taxon>Pseudomonadati</taxon>
        <taxon>Bacteroidota</taxon>
        <taxon>Cytophagia</taxon>
        <taxon>Cytophagales</taxon>
        <taxon>Hymenobacteraceae</taxon>
        <taxon>Rufibacter</taxon>
    </lineage>
</organism>
<gene>
    <name evidence="2" type="ORF">TH63_19715</name>
</gene>
<name>A0A0H4VU80_9BACT</name>
<dbReference type="EMBL" id="CP010777">
    <property type="protein sequence ID" value="AKQ47374.1"/>
    <property type="molecule type" value="Genomic_DNA"/>
</dbReference>
<evidence type="ECO:0000256" key="1">
    <source>
        <dbReference type="SAM" id="MobiDB-lite"/>
    </source>
</evidence>
<evidence type="ECO:0000313" key="2">
    <source>
        <dbReference type="EMBL" id="AKQ47374.1"/>
    </source>
</evidence>
<dbReference type="STRING" id="1379910.TH63_19715"/>
<protein>
    <submittedName>
        <fullName evidence="2">Uncharacterized protein</fullName>
    </submittedName>
</protein>
<dbReference type="AlphaFoldDB" id="A0A0H4VU80"/>
<feature type="region of interest" description="Disordered" evidence="1">
    <location>
        <begin position="80"/>
        <end position="99"/>
    </location>
</feature>
<reference evidence="2 3" key="1">
    <citation type="submission" date="2015-01" db="EMBL/GenBank/DDBJ databases">
        <title>Rufibacter sp./DG31D/ whole genome sequencing.</title>
        <authorList>
            <person name="Kim M.K."/>
            <person name="Srinivasan S."/>
            <person name="Lee J.-J."/>
        </authorList>
    </citation>
    <scope>NUCLEOTIDE SEQUENCE [LARGE SCALE GENOMIC DNA]</scope>
    <source>
        <strain evidence="2 3">DG31D</strain>
    </source>
</reference>
<sequence length="155" mass="17488">MKKISLPELLGYEHGYLQAPRGKGCLGRRLRSGLLRISKAFVPLHSLPRRGFPSQQGEDERGKKSLESVAQKRIFLTFALPSSEGPGSRKGGREREKKLHRSLAERELVLTFAAPSGRKPLTPAGREREKKKFKIIACKAKDVSYLCTRFWREGT</sequence>
<keyword evidence="3" id="KW-1185">Reference proteome</keyword>
<proteinExistence type="predicted"/>
<dbReference type="PATRIC" id="fig|1379910.4.peg.4299"/>
<accession>A0A0H4VU80</accession>